<dbReference type="PANTHER" id="PTHR21646:SF24">
    <property type="entry name" value="UBIQUITIN CARBOXYL-TERMINAL HYDROLASE"/>
    <property type="match status" value="1"/>
</dbReference>
<accession>A0A8S1J4G3</accession>
<dbReference type="GO" id="GO:0016579">
    <property type="term" value="P:protein deubiquitination"/>
    <property type="evidence" value="ECO:0007669"/>
    <property type="project" value="InterPro"/>
</dbReference>
<evidence type="ECO:0000256" key="4">
    <source>
        <dbReference type="ARBA" id="ARBA00022670"/>
    </source>
</evidence>
<dbReference type="GO" id="GO:0004843">
    <property type="term" value="F:cysteine-type deubiquitinase activity"/>
    <property type="evidence" value="ECO:0007669"/>
    <property type="project" value="UniProtKB-EC"/>
</dbReference>
<dbReference type="Proteomes" id="UP000708148">
    <property type="component" value="Unassembled WGS sequence"/>
</dbReference>
<keyword evidence="7" id="KW-0788">Thiol protease</keyword>
<dbReference type="EC" id="3.4.19.12" evidence="3"/>
<evidence type="ECO:0000256" key="8">
    <source>
        <dbReference type="SAM" id="MobiDB-lite"/>
    </source>
</evidence>
<name>A0A8S1J4G3_9CHLO</name>
<sequence length="416" mass="44900">MSKTELLQRPPPAGLHRPHGPKPPSGRRPHLGDRDDRCSRLVLGPKVLKRVGSPSSRGGSRRLAEKNAVGATGCVEEVGEGPGCCGLANAGNTCYQNSVLQCLNSVPGVVEYLRGGRGGWREGSEVTPRLAALVEEMWSRPPRSVCSAEGLRRAMAGKAWRAGPGSQEDAHEFFTALLQAMRDEGARNAAPPKYREIPDCGNPVAQAGEEWAYSKEWNDSPIDDLFGFQNSSATSCPACGAQSHRFDYATELQLEIPRGVGDLGAVSLKGCLERFRQEETLEGYSCSACGKEVAARKVAGVHRYPEVLVVTLKRFTYEWDGTSFRSGKVAAPLELEGEELDAGCLRDGLSEDRGPTRYRLLAVCNHTGGLGFGHYTAVGRNVVDGRMRHFDDSSVGPVGSLAGRCAGAYMLFFQRC</sequence>
<feature type="domain" description="USP" evidence="9">
    <location>
        <begin position="85"/>
        <end position="416"/>
    </location>
</feature>
<dbReference type="Gene3D" id="3.90.70.10">
    <property type="entry name" value="Cysteine proteinases"/>
    <property type="match status" value="1"/>
</dbReference>
<dbReference type="PANTHER" id="PTHR21646">
    <property type="entry name" value="UBIQUITIN CARBOXYL-TERMINAL HYDROLASE"/>
    <property type="match status" value="1"/>
</dbReference>
<evidence type="ECO:0000259" key="9">
    <source>
        <dbReference type="PROSITE" id="PS50235"/>
    </source>
</evidence>
<evidence type="ECO:0000256" key="3">
    <source>
        <dbReference type="ARBA" id="ARBA00012759"/>
    </source>
</evidence>
<protein>
    <recommendedName>
        <fullName evidence="3">ubiquitinyl hydrolase 1</fullName>
        <ecNumber evidence="3">3.4.19.12</ecNumber>
    </recommendedName>
</protein>
<keyword evidence="4" id="KW-0645">Protease</keyword>
<dbReference type="InterPro" id="IPR001394">
    <property type="entry name" value="Peptidase_C19_UCH"/>
</dbReference>
<comment type="caution">
    <text evidence="10">The sequence shown here is derived from an EMBL/GenBank/DDBJ whole genome shotgun (WGS) entry which is preliminary data.</text>
</comment>
<proteinExistence type="inferred from homology"/>
<comment type="catalytic activity">
    <reaction evidence="1">
        <text>Thiol-dependent hydrolysis of ester, thioester, amide, peptide and isopeptide bonds formed by the C-terminal Gly of ubiquitin (a 76-residue protein attached to proteins as an intracellular targeting signal).</text>
        <dbReference type="EC" id="3.4.19.12"/>
    </reaction>
</comment>
<feature type="compositionally biased region" description="Basic residues" evidence="8">
    <location>
        <begin position="16"/>
        <end position="29"/>
    </location>
</feature>
<keyword evidence="11" id="KW-1185">Reference proteome</keyword>
<dbReference type="InterPro" id="IPR028889">
    <property type="entry name" value="USP"/>
</dbReference>
<dbReference type="Pfam" id="PF00443">
    <property type="entry name" value="UCH"/>
    <property type="match status" value="1"/>
</dbReference>
<evidence type="ECO:0000256" key="2">
    <source>
        <dbReference type="ARBA" id="ARBA00009085"/>
    </source>
</evidence>
<dbReference type="PROSITE" id="PS50235">
    <property type="entry name" value="USP_3"/>
    <property type="match status" value="1"/>
</dbReference>
<dbReference type="OrthoDB" id="292964at2759"/>
<reference evidence="10" key="1">
    <citation type="submission" date="2020-12" db="EMBL/GenBank/DDBJ databases">
        <authorList>
            <person name="Iha C."/>
        </authorList>
    </citation>
    <scope>NUCLEOTIDE SEQUENCE</scope>
</reference>
<dbReference type="SUPFAM" id="SSF54001">
    <property type="entry name" value="Cysteine proteinases"/>
    <property type="match status" value="1"/>
</dbReference>
<keyword evidence="6" id="KW-0378">Hydrolase</keyword>
<dbReference type="EMBL" id="CAJHUC010000817">
    <property type="protein sequence ID" value="CAD7698379.1"/>
    <property type="molecule type" value="Genomic_DNA"/>
</dbReference>
<dbReference type="InterPro" id="IPR038765">
    <property type="entry name" value="Papain-like_cys_pep_sf"/>
</dbReference>
<dbReference type="PROSITE" id="PS00973">
    <property type="entry name" value="USP_2"/>
    <property type="match status" value="1"/>
</dbReference>
<evidence type="ECO:0000256" key="1">
    <source>
        <dbReference type="ARBA" id="ARBA00000707"/>
    </source>
</evidence>
<evidence type="ECO:0000256" key="6">
    <source>
        <dbReference type="ARBA" id="ARBA00022801"/>
    </source>
</evidence>
<gene>
    <name evidence="10" type="ORF">OSTQU699_LOCUS3740</name>
</gene>
<comment type="similarity">
    <text evidence="2">Belongs to the peptidase C19 family.</text>
</comment>
<keyword evidence="5" id="KW-0833">Ubl conjugation pathway</keyword>
<evidence type="ECO:0000313" key="11">
    <source>
        <dbReference type="Proteomes" id="UP000708148"/>
    </source>
</evidence>
<evidence type="ECO:0000313" key="10">
    <source>
        <dbReference type="EMBL" id="CAD7698379.1"/>
    </source>
</evidence>
<dbReference type="AlphaFoldDB" id="A0A8S1J4G3"/>
<evidence type="ECO:0000256" key="7">
    <source>
        <dbReference type="ARBA" id="ARBA00022807"/>
    </source>
</evidence>
<dbReference type="InterPro" id="IPR018200">
    <property type="entry name" value="USP_CS"/>
</dbReference>
<dbReference type="GO" id="GO:0006508">
    <property type="term" value="P:proteolysis"/>
    <property type="evidence" value="ECO:0007669"/>
    <property type="project" value="UniProtKB-KW"/>
</dbReference>
<feature type="region of interest" description="Disordered" evidence="8">
    <location>
        <begin position="1"/>
        <end position="37"/>
    </location>
</feature>
<evidence type="ECO:0000256" key="5">
    <source>
        <dbReference type="ARBA" id="ARBA00022786"/>
    </source>
</evidence>
<dbReference type="InterPro" id="IPR050185">
    <property type="entry name" value="Ub_carboxyl-term_hydrolase"/>
</dbReference>
<organism evidence="10 11">
    <name type="scientific">Ostreobium quekettii</name>
    <dbReference type="NCBI Taxonomy" id="121088"/>
    <lineage>
        <taxon>Eukaryota</taxon>
        <taxon>Viridiplantae</taxon>
        <taxon>Chlorophyta</taxon>
        <taxon>core chlorophytes</taxon>
        <taxon>Ulvophyceae</taxon>
        <taxon>TCBD clade</taxon>
        <taxon>Bryopsidales</taxon>
        <taxon>Ostreobineae</taxon>
        <taxon>Ostreobiaceae</taxon>
        <taxon>Ostreobium</taxon>
    </lineage>
</organism>